<protein>
    <recommendedName>
        <fullName evidence="5">FAD/NAD(P)-binding domain-containing protein</fullName>
    </recommendedName>
</protein>
<keyword evidence="4" id="KW-1185">Reference proteome</keyword>
<evidence type="ECO:0000313" key="3">
    <source>
        <dbReference type="EMBL" id="RYO81515.1"/>
    </source>
</evidence>
<dbReference type="EMBL" id="QJNU01000988">
    <property type="protein sequence ID" value="RYO81515.1"/>
    <property type="molecule type" value="Genomic_DNA"/>
</dbReference>
<dbReference type="GO" id="GO:0004497">
    <property type="term" value="F:monooxygenase activity"/>
    <property type="evidence" value="ECO:0007669"/>
    <property type="project" value="UniProtKB-KW"/>
</dbReference>
<evidence type="ECO:0000256" key="1">
    <source>
        <dbReference type="ARBA" id="ARBA00001974"/>
    </source>
</evidence>
<proteinExistence type="predicted"/>
<evidence type="ECO:0000256" key="2">
    <source>
        <dbReference type="ARBA" id="ARBA00023033"/>
    </source>
</evidence>
<organism evidence="3 4">
    <name type="scientific">Monosporascus ibericus</name>
    <dbReference type="NCBI Taxonomy" id="155417"/>
    <lineage>
        <taxon>Eukaryota</taxon>
        <taxon>Fungi</taxon>
        <taxon>Dikarya</taxon>
        <taxon>Ascomycota</taxon>
        <taxon>Pezizomycotina</taxon>
        <taxon>Sordariomycetes</taxon>
        <taxon>Xylariomycetidae</taxon>
        <taxon>Xylariales</taxon>
        <taxon>Xylariales incertae sedis</taxon>
        <taxon>Monosporascus</taxon>
    </lineage>
</organism>
<dbReference type="Pfam" id="PF13738">
    <property type="entry name" value="Pyr_redox_3"/>
    <property type="match status" value="1"/>
</dbReference>
<evidence type="ECO:0000313" key="4">
    <source>
        <dbReference type="Proteomes" id="UP000293360"/>
    </source>
</evidence>
<comment type="caution">
    <text evidence="3">The sequence shown here is derived from an EMBL/GenBank/DDBJ whole genome shotgun (WGS) entry which is preliminary data.</text>
</comment>
<dbReference type="STRING" id="155417.A0A4Q4SU50"/>
<dbReference type="PANTHER" id="PTHR43872:SF1">
    <property type="entry name" value="MONOOXYGENASE, PUTATIVE (AFU_ORTHOLOGUE AFUA_8G02570)-RELATED"/>
    <property type="match status" value="1"/>
</dbReference>
<keyword evidence="2" id="KW-0503">Monooxygenase</keyword>
<reference evidence="3 4" key="1">
    <citation type="submission" date="2018-06" db="EMBL/GenBank/DDBJ databases">
        <title>Complete Genomes of Monosporascus.</title>
        <authorList>
            <person name="Robinson A.J."/>
            <person name="Natvig D.O."/>
        </authorList>
    </citation>
    <scope>NUCLEOTIDE SEQUENCE [LARGE SCALE GENOMIC DNA]</scope>
    <source>
        <strain evidence="3 4">CBS 110550</strain>
    </source>
</reference>
<dbReference type="InterPro" id="IPR036188">
    <property type="entry name" value="FAD/NAD-bd_sf"/>
</dbReference>
<dbReference type="InterPro" id="IPR051820">
    <property type="entry name" value="FAD-binding_MO"/>
</dbReference>
<dbReference type="Gene3D" id="3.50.50.60">
    <property type="entry name" value="FAD/NAD(P)-binding domain"/>
    <property type="match status" value="2"/>
</dbReference>
<dbReference type="AlphaFoldDB" id="A0A4Q4SU50"/>
<name>A0A4Q4SU50_9PEZI</name>
<dbReference type="PANTHER" id="PTHR43872">
    <property type="entry name" value="MONOOXYGENASE, PUTATIVE (AFU_ORTHOLOGUE AFUA_8G02570)-RELATED"/>
    <property type="match status" value="1"/>
</dbReference>
<accession>A0A4Q4SU50</accession>
<evidence type="ECO:0008006" key="5">
    <source>
        <dbReference type="Google" id="ProtNLM"/>
    </source>
</evidence>
<comment type="cofactor">
    <cofactor evidence="1">
        <name>FAD</name>
        <dbReference type="ChEBI" id="CHEBI:57692"/>
    </cofactor>
</comment>
<keyword evidence="2" id="KW-0560">Oxidoreductase</keyword>
<gene>
    <name evidence="3" type="ORF">DL764_009760</name>
</gene>
<dbReference type="SUPFAM" id="SSF51905">
    <property type="entry name" value="FAD/NAD(P)-binding domain"/>
    <property type="match status" value="2"/>
</dbReference>
<sequence length="495" mass="55581">MAASIEQHDIIIIGAGLSGINTAHALQTEMGHRTFTILEGRPVLGGTWSFFRYPGLRCDSSMNIYGFRWHPWSQSHMIASGQEITKYIEEAAEVSGIKDKVRLSHKVTAAEWSSKTQKWRLEVDANGTHRTYEASFIFASSGYYSYDKAQEAIIPGLGDFQGKVAHPQWWPEDLDYSGKRIVVIGSGATTITLLPTLAKTAGHVTMLQRSPSYIIGIPNRSPINDFIQRWFSVKTAHRLLWWKDALYELMFLGLVAAFPNMGWSKALKSSMKKEVPDHVDADVHFNPKHEAMDQRICMCPDGDFFKTLSRDNCEIVTDVVDTVTKEGIMLKSGRKLEADIIVTATGLHMQYFGGIEARVDGKVINIRDHYAWRCCMLDSVPNMAYTTGYIQSTWTIGQSLVTKLAIRVLKAMEEKHAASVTPTIERRQLGNKSHLTFDTRANYVVKAADRMPKTTNEGPWYQRAHPFRDIVAVYLGNINKGLVFGGVRGIEEKVA</sequence>
<dbReference type="Proteomes" id="UP000293360">
    <property type="component" value="Unassembled WGS sequence"/>
</dbReference>
<dbReference type="OrthoDB" id="66881at2759"/>